<dbReference type="STRING" id="1423773.FD30_GL000314"/>
<feature type="signal peptide" evidence="1">
    <location>
        <begin position="1"/>
        <end position="29"/>
    </location>
</feature>
<organism evidence="2 3">
    <name type="scientific">Levilactobacillus namurensis DSM 19117</name>
    <dbReference type="NCBI Taxonomy" id="1423773"/>
    <lineage>
        <taxon>Bacteria</taxon>
        <taxon>Bacillati</taxon>
        <taxon>Bacillota</taxon>
        <taxon>Bacilli</taxon>
        <taxon>Lactobacillales</taxon>
        <taxon>Lactobacillaceae</taxon>
        <taxon>Levilactobacillus</taxon>
    </lineage>
</organism>
<dbReference type="RefSeq" id="WP_056944630.1">
    <property type="nucleotide sequence ID" value="NZ_AZDT01000055.1"/>
</dbReference>
<dbReference type="OrthoDB" id="2293239at2"/>
<accession>A0A0R1JYC8</accession>
<feature type="chain" id="PRO_5038922784" evidence="1">
    <location>
        <begin position="30"/>
        <end position="171"/>
    </location>
</feature>
<evidence type="ECO:0000256" key="1">
    <source>
        <dbReference type="SAM" id="SignalP"/>
    </source>
</evidence>
<evidence type="ECO:0000313" key="2">
    <source>
        <dbReference type="EMBL" id="KRK73737.1"/>
    </source>
</evidence>
<evidence type="ECO:0000313" key="3">
    <source>
        <dbReference type="Proteomes" id="UP000051162"/>
    </source>
</evidence>
<dbReference type="PATRIC" id="fig|1423773.3.peg.319"/>
<keyword evidence="3" id="KW-1185">Reference proteome</keyword>
<proteinExistence type="predicted"/>
<sequence length="171" mass="19096">MKVAKLISVALVALTVGGTGVLSAPAVTAQAKSTMKVFPKSIRGTWYHYDGKGHYGTTKITAKKIKERSYSFGQWDTEKTILHHRKTTADPDKARIHSNWGVAIKVKGWTDLRGWNQSAGDGAYYKVGHQRYHGKSVRVLKEAGGAMIEVNKHDYKTKHLAKHFQRSSEIF</sequence>
<keyword evidence="1" id="KW-0732">Signal</keyword>
<dbReference type="GeneID" id="84783667"/>
<reference evidence="2 3" key="1">
    <citation type="journal article" date="2015" name="Genome Announc.">
        <title>Expanding the biotechnology potential of lactobacilli through comparative genomics of 213 strains and associated genera.</title>
        <authorList>
            <person name="Sun Z."/>
            <person name="Harris H.M."/>
            <person name="McCann A."/>
            <person name="Guo C."/>
            <person name="Argimon S."/>
            <person name="Zhang W."/>
            <person name="Yang X."/>
            <person name="Jeffery I.B."/>
            <person name="Cooney J.C."/>
            <person name="Kagawa T.F."/>
            <person name="Liu W."/>
            <person name="Song Y."/>
            <person name="Salvetti E."/>
            <person name="Wrobel A."/>
            <person name="Rasinkangas P."/>
            <person name="Parkhill J."/>
            <person name="Rea M.C."/>
            <person name="O'Sullivan O."/>
            <person name="Ritari J."/>
            <person name="Douillard F.P."/>
            <person name="Paul Ross R."/>
            <person name="Yang R."/>
            <person name="Briner A.E."/>
            <person name="Felis G.E."/>
            <person name="de Vos W.M."/>
            <person name="Barrangou R."/>
            <person name="Klaenhammer T.R."/>
            <person name="Caufield P.W."/>
            <person name="Cui Y."/>
            <person name="Zhang H."/>
            <person name="O'Toole P.W."/>
        </authorList>
    </citation>
    <scope>NUCLEOTIDE SEQUENCE [LARGE SCALE GENOMIC DNA]</scope>
    <source>
        <strain evidence="2 3">DSM 19117</strain>
    </source>
</reference>
<protein>
    <submittedName>
        <fullName evidence="2">Uncharacterized protein</fullName>
    </submittedName>
</protein>
<gene>
    <name evidence="2" type="ORF">FD30_GL000314</name>
</gene>
<dbReference type="AlphaFoldDB" id="A0A0R1JYC8"/>
<comment type="caution">
    <text evidence="2">The sequence shown here is derived from an EMBL/GenBank/DDBJ whole genome shotgun (WGS) entry which is preliminary data.</text>
</comment>
<name>A0A0R1JYC8_9LACO</name>
<dbReference type="Proteomes" id="UP000051162">
    <property type="component" value="Unassembled WGS sequence"/>
</dbReference>
<dbReference type="EMBL" id="AZDT01000055">
    <property type="protein sequence ID" value="KRK73737.1"/>
    <property type="molecule type" value="Genomic_DNA"/>
</dbReference>